<keyword evidence="4 9" id="KW-0812">Transmembrane</keyword>
<dbReference type="STRING" id="3659.A0A0A0M301"/>
<accession>A0A0A0M301</accession>
<reference evidence="10 11" key="4">
    <citation type="journal article" date="2011" name="BMC Genomics">
        <title>RNA-Seq improves annotation of protein-coding genes in the cucumber genome.</title>
        <authorList>
            <person name="Li Z."/>
            <person name="Zhang Z."/>
            <person name="Yan P."/>
            <person name="Huang S."/>
            <person name="Fei Z."/>
            <person name="Lin K."/>
        </authorList>
    </citation>
    <scope>NUCLEOTIDE SEQUENCE [LARGE SCALE GENOMIC DNA]</scope>
    <source>
        <strain evidence="11">cv. 9930</strain>
    </source>
</reference>
<feature type="transmembrane region" description="Helical" evidence="9">
    <location>
        <begin position="106"/>
        <end position="127"/>
    </location>
</feature>
<dbReference type="OMA" id="LHTNSSW"/>
<evidence type="ECO:0000256" key="1">
    <source>
        <dbReference type="ARBA" id="ARBA00004141"/>
    </source>
</evidence>
<keyword evidence="7 9" id="KW-0472">Membrane</keyword>
<dbReference type="EMBL" id="CM002922">
    <property type="protein sequence ID" value="KGN66581.1"/>
    <property type="molecule type" value="Genomic_DNA"/>
</dbReference>
<proteinExistence type="inferred from homology"/>
<evidence type="ECO:0008006" key="12">
    <source>
        <dbReference type="Google" id="ProtNLM"/>
    </source>
</evidence>
<dbReference type="KEGG" id="csv:101219712"/>
<keyword evidence="8" id="KW-0407">Ion channel</keyword>
<dbReference type="OrthoDB" id="68611at2759"/>
<name>A0A0A0M301_CUCSA</name>
<evidence type="ECO:0000313" key="11">
    <source>
        <dbReference type="Proteomes" id="UP000029981"/>
    </source>
</evidence>
<gene>
    <name evidence="10" type="ORF">Csa_1G630850</name>
</gene>
<evidence type="ECO:0000256" key="3">
    <source>
        <dbReference type="ARBA" id="ARBA00022448"/>
    </source>
</evidence>
<keyword evidence="5 9" id="KW-1133">Transmembrane helix</keyword>
<reference evidence="10 11" key="2">
    <citation type="journal article" date="2009" name="PLoS ONE">
        <title>An integrated genetic and cytogenetic map of the cucumber genome.</title>
        <authorList>
            <person name="Ren Y."/>
            <person name="Zhang Z."/>
            <person name="Liu J."/>
            <person name="Staub J.E."/>
            <person name="Han Y."/>
            <person name="Cheng Z."/>
            <person name="Li X."/>
            <person name="Lu J."/>
            <person name="Miao H."/>
            <person name="Kang H."/>
            <person name="Xie B."/>
            <person name="Gu X."/>
            <person name="Wang X."/>
            <person name="Du Y."/>
            <person name="Jin W."/>
            <person name="Huang S."/>
        </authorList>
    </citation>
    <scope>NUCLEOTIDE SEQUENCE [LARGE SCALE GENOMIC DNA]</scope>
    <source>
        <strain evidence="11">cv. 9930</strain>
    </source>
</reference>
<comment type="subcellular location">
    <subcellularLocation>
        <location evidence="1">Membrane</location>
        <topology evidence="1">Multi-pass membrane protein</topology>
    </subcellularLocation>
</comment>
<evidence type="ECO:0000313" key="10">
    <source>
        <dbReference type="EMBL" id="KGN66581.1"/>
    </source>
</evidence>
<organism evidence="10 11">
    <name type="scientific">Cucumis sativus</name>
    <name type="common">Cucumber</name>
    <dbReference type="NCBI Taxonomy" id="3659"/>
    <lineage>
        <taxon>Eukaryota</taxon>
        <taxon>Viridiplantae</taxon>
        <taxon>Streptophyta</taxon>
        <taxon>Embryophyta</taxon>
        <taxon>Tracheophyta</taxon>
        <taxon>Spermatophyta</taxon>
        <taxon>Magnoliopsida</taxon>
        <taxon>eudicotyledons</taxon>
        <taxon>Gunneridae</taxon>
        <taxon>Pentapetalae</taxon>
        <taxon>rosids</taxon>
        <taxon>fabids</taxon>
        <taxon>Cucurbitales</taxon>
        <taxon>Cucurbitaceae</taxon>
        <taxon>Benincaseae</taxon>
        <taxon>Cucumis</taxon>
    </lineage>
</organism>
<reference evidence="10 11" key="3">
    <citation type="journal article" date="2010" name="BMC Genomics">
        <title>Transcriptome sequencing and comparative analysis of cucumber flowers with different sex types.</title>
        <authorList>
            <person name="Guo S."/>
            <person name="Zheng Y."/>
            <person name="Joung J.G."/>
            <person name="Liu S."/>
            <person name="Zhang Z."/>
            <person name="Crasta O.R."/>
            <person name="Sobral B.W."/>
            <person name="Xu Y."/>
            <person name="Huang S."/>
            <person name="Fei Z."/>
        </authorList>
    </citation>
    <scope>NUCLEOTIDE SEQUENCE [LARGE SCALE GENOMIC DNA]</scope>
    <source>
        <strain evidence="11">cv. 9930</strain>
    </source>
</reference>
<reference evidence="10 11" key="1">
    <citation type="journal article" date="2009" name="Nat. Genet.">
        <title>The genome of the cucumber, Cucumis sativus L.</title>
        <authorList>
            <person name="Huang S."/>
            <person name="Li R."/>
            <person name="Zhang Z."/>
            <person name="Li L."/>
            <person name="Gu X."/>
            <person name="Fan W."/>
            <person name="Lucas W.J."/>
            <person name="Wang X."/>
            <person name="Xie B."/>
            <person name="Ni P."/>
            <person name="Ren Y."/>
            <person name="Zhu H."/>
            <person name="Li J."/>
            <person name="Lin K."/>
            <person name="Jin W."/>
            <person name="Fei Z."/>
            <person name="Li G."/>
            <person name="Staub J."/>
            <person name="Kilian A."/>
            <person name="van der Vossen E.A."/>
            <person name="Wu Y."/>
            <person name="Guo J."/>
            <person name="He J."/>
            <person name="Jia Z."/>
            <person name="Ren Y."/>
            <person name="Tian G."/>
            <person name="Lu Y."/>
            <person name="Ruan J."/>
            <person name="Qian W."/>
            <person name="Wang M."/>
            <person name="Huang Q."/>
            <person name="Li B."/>
            <person name="Xuan Z."/>
            <person name="Cao J."/>
            <person name="Asan"/>
            <person name="Wu Z."/>
            <person name="Zhang J."/>
            <person name="Cai Q."/>
            <person name="Bai Y."/>
            <person name="Zhao B."/>
            <person name="Han Y."/>
            <person name="Li Y."/>
            <person name="Li X."/>
            <person name="Wang S."/>
            <person name="Shi Q."/>
            <person name="Liu S."/>
            <person name="Cho W.K."/>
            <person name="Kim J.Y."/>
            <person name="Xu Y."/>
            <person name="Heller-Uszynska K."/>
            <person name="Miao H."/>
            <person name="Cheng Z."/>
            <person name="Zhang S."/>
            <person name="Wu J."/>
            <person name="Yang Y."/>
            <person name="Kang H."/>
            <person name="Li M."/>
            <person name="Liang H."/>
            <person name="Ren X."/>
            <person name="Shi Z."/>
            <person name="Wen M."/>
            <person name="Jian M."/>
            <person name="Yang H."/>
            <person name="Zhang G."/>
            <person name="Yang Z."/>
            <person name="Chen R."/>
            <person name="Liu S."/>
            <person name="Li J."/>
            <person name="Ma L."/>
            <person name="Liu H."/>
            <person name="Zhou Y."/>
            <person name="Zhao J."/>
            <person name="Fang X."/>
            <person name="Li G."/>
            <person name="Fang L."/>
            <person name="Li Y."/>
            <person name="Liu D."/>
            <person name="Zheng H."/>
            <person name="Zhang Y."/>
            <person name="Qin N."/>
            <person name="Li Z."/>
            <person name="Yang G."/>
            <person name="Yang S."/>
            <person name="Bolund L."/>
            <person name="Kristiansen K."/>
            <person name="Zheng H."/>
            <person name="Li S."/>
            <person name="Zhang X."/>
            <person name="Yang H."/>
            <person name="Wang J."/>
            <person name="Sun R."/>
            <person name="Zhang B."/>
            <person name="Jiang S."/>
            <person name="Wang J."/>
            <person name="Du Y."/>
            <person name="Li S."/>
        </authorList>
    </citation>
    <scope>NUCLEOTIDE SEQUENCE [LARGE SCALE GENOMIC DNA]</scope>
    <source>
        <strain evidence="11">cv. 9930</strain>
    </source>
</reference>
<evidence type="ECO:0000256" key="4">
    <source>
        <dbReference type="ARBA" id="ARBA00022692"/>
    </source>
</evidence>
<feature type="transmembrane region" description="Helical" evidence="9">
    <location>
        <begin position="133"/>
        <end position="152"/>
    </location>
</feature>
<evidence type="ECO:0000256" key="9">
    <source>
        <dbReference type="SAM" id="Phobius"/>
    </source>
</evidence>
<dbReference type="GO" id="GO:0015743">
    <property type="term" value="P:malate transport"/>
    <property type="evidence" value="ECO:0007669"/>
    <property type="project" value="InterPro"/>
</dbReference>
<keyword evidence="11" id="KW-1185">Reference proteome</keyword>
<feature type="transmembrane region" description="Helical" evidence="9">
    <location>
        <begin position="159"/>
        <end position="178"/>
    </location>
</feature>
<dbReference type="AlphaFoldDB" id="A0A0A0M301"/>
<dbReference type="PANTHER" id="PTHR31086">
    <property type="entry name" value="ALUMINUM-ACTIVATED MALATE TRANSPORTER 10"/>
    <property type="match status" value="1"/>
</dbReference>
<sequence>MATEKNSNGYEGLLPLCLRWLKPIFAKLSTVSVKLATMAKKLAKDDSRRVVHALKVGLAISLVSLLYYFKPLYDGFGTSTMWAIVTVIVVFEFSVGGTLGRGLNRVMATLLAGGLGFGTHYLASLGGDTGRPIILALFVFILASVSTFTRFFPKIKARYDYGLLILILTFCMVSLSGYRDEEIAKLALSRILTILIGCCVTLIVCIFVRPVWAGTDLHCLVANNIQSLALFFQGFGAEFFGLSQEGEVSNDDMQKYRTILNSKSNEESLTNLARWEPRHGKFRYRHPWKQYLKIGSLNRECAYRLELLNGYLKTNQFQMPSQQIHGQFKEECMKICSESSRGLRELALALRKMVLPLTAKSHIEKAKIAAENLKSHLEEWRFEEVNNAMEIVQVVSLASLLFDTICCIEKIVDSVQELASMAGFKAVEVQSSVAPEQQMDLQDQDQYALQPLSHGAAVLLAHHAITIDEQSPC</sequence>
<dbReference type="Proteomes" id="UP000029981">
    <property type="component" value="Chromosome 1"/>
</dbReference>
<evidence type="ECO:0000256" key="5">
    <source>
        <dbReference type="ARBA" id="ARBA00022989"/>
    </source>
</evidence>
<keyword evidence="6" id="KW-0406">Ion transport</keyword>
<dbReference type="GO" id="GO:0034220">
    <property type="term" value="P:monoatomic ion transmembrane transport"/>
    <property type="evidence" value="ECO:0007669"/>
    <property type="project" value="UniProtKB-KW"/>
</dbReference>
<feature type="transmembrane region" description="Helical" evidence="9">
    <location>
        <begin position="81"/>
        <end position="99"/>
    </location>
</feature>
<dbReference type="Gramene" id="KGN66581">
    <property type="protein sequence ID" value="KGN66581"/>
    <property type="gene ID" value="Csa_1G630850"/>
</dbReference>
<keyword evidence="3" id="KW-0813">Transport</keyword>
<evidence type="ECO:0000256" key="8">
    <source>
        <dbReference type="ARBA" id="ARBA00023303"/>
    </source>
</evidence>
<feature type="transmembrane region" description="Helical" evidence="9">
    <location>
        <begin position="190"/>
        <end position="208"/>
    </location>
</feature>
<comment type="similarity">
    <text evidence="2">Belongs to the aromatic acid exporter (TC 2.A.85) family.</text>
</comment>
<evidence type="ECO:0000256" key="7">
    <source>
        <dbReference type="ARBA" id="ARBA00023136"/>
    </source>
</evidence>
<dbReference type="eggNOG" id="KOG4711">
    <property type="taxonomic scope" value="Eukaryota"/>
</dbReference>
<dbReference type="InterPro" id="IPR020966">
    <property type="entry name" value="ALMT"/>
</dbReference>
<feature type="transmembrane region" description="Helical" evidence="9">
    <location>
        <begin position="50"/>
        <end position="69"/>
    </location>
</feature>
<dbReference type="Pfam" id="PF11744">
    <property type="entry name" value="ALMT"/>
    <property type="match status" value="1"/>
</dbReference>
<protein>
    <recommendedName>
        <fullName evidence="12">Aluminum-activated malate transporter</fullName>
    </recommendedName>
</protein>
<dbReference type="GO" id="GO:0009705">
    <property type="term" value="C:plant-type vacuole membrane"/>
    <property type="evidence" value="ECO:0000318"/>
    <property type="project" value="GO_Central"/>
</dbReference>
<evidence type="ECO:0000256" key="2">
    <source>
        <dbReference type="ARBA" id="ARBA00007079"/>
    </source>
</evidence>
<evidence type="ECO:0000256" key="6">
    <source>
        <dbReference type="ARBA" id="ARBA00023065"/>
    </source>
</evidence>